<dbReference type="InterPro" id="IPR013169">
    <property type="entry name" value="mRNA_splic_Cwf18-like"/>
</dbReference>
<dbReference type="PANTHER" id="PTHR31551">
    <property type="entry name" value="PRE-MRNA-SPLICING FACTOR CWF18"/>
    <property type="match status" value="1"/>
</dbReference>
<dbReference type="HOGENOM" id="CLU_1578762_0_0_1"/>
<dbReference type="Pfam" id="PF08315">
    <property type="entry name" value="cwf18"/>
    <property type="match status" value="1"/>
</dbReference>
<dbReference type="STRING" id="1382522.W6MI69"/>
<keyword evidence="3" id="KW-1185">Reference proteome</keyword>
<gene>
    <name evidence="2" type="ORF">KUCA_T00001538001</name>
</gene>
<name>W6MI69_9ASCO</name>
<dbReference type="PANTHER" id="PTHR31551:SF1">
    <property type="entry name" value="COILED-COIL DOMAIN-CONTAINING PROTEIN 12"/>
    <property type="match status" value="1"/>
</dbReference>
<dbReference type="AlphaFoldDB" id="W6MI69"/>
<reference evidence="2" key="1">
    <citation type="submission" date="2013-12" db="EMBL/GenBank/DDBJ databases">
        <authorList>
            <person name="Genoscope - CEA"/>
        </authorList>
    </citation>
    <scope>NUCLEOTIDE SEQUENCE</scope>
    <source>
        <strain evidence="2">CBS 1993</strain>
    </source>
</reference>
<dbReference type="RefSeq" id="XP_022457580.1">
    <property type="nucleotide sequence ID" value="XM_022603728.1"/>
</dbReference>
<dbReference type="EMBL" id="HG793126">
    <property type="protein sequence ID" value="CDK25568.1"/>
    <property type="molecule type" value="Genomic_DNA"/>
</dbReference>
<dbReference type="Proteomes" id="UP000019384">
    <property type="component" value="Unassembled WGS sequence"/>
</dbReference>
<organism evidence="2 3">
    <name type="scientific">Kuraishia capsulata CBS 1993</name>
    <dbReference type="NCBI Taxonomy" id="1382522"/>
    <lineage>
        <taxon>Eukaryota</taxon>
        <taxon>Fungi</taxon>
        <taxon>Dikarya</taxon>
        <taxon>Ascomycota</taxon>
        <taxon>Saccharomycotina</taxon>
        <taxon>Pichiomycetes</taxon>
        <taxon>Pichiales</taxon>
        <taxon>Pichiaceae</taxon>
        <taxon>Kuraishia</taxon>
    </lineage>
</organism>
<accession>W6MI69</accession>
<dbReference type="GO" id="GO:0005684">
    <property type="term" value="C:U2-type spliceosomal complex"/>
    <property type="evidence" value="ECO:0007669"/>
    <property type="project" value="TreeGrafter"/>
</dbReference>
<feature type="compositionally biased region" description="Basic and acidic residues" evidence="1">
    <location>
        <begin position="30"/>
        <end position="48"/>
    </location>
</feature>
<dbReference type="OrthoDB" id="10261348at2759"/>
<dbReference type="GeneID" id="34518968"/>
<dbReference type="GO" id="GO:0071014">
    <property type="term" value="C:post-mRNA release spliceosomal complex"/>
    <property type="evidence" value="ECO:0007669"/>
    <property type="project" value="TreeGrafter"/>
</dbReference>
<evidence type="ECO:0000313" key="2">
    <source>
        <dbReference type="EMBL" id="CDK25568.1"/>
    </source>
</evidence>
<protein>
    <submittedName>
        <fullName evidence="2">Uncharacterized protein</fullName>
    </submittedName>
</protein>
<reference evidence="2" key="2">
    <citation type="submission" date="2014-02" db="EMBL/GenBank/DDBJ databases">
        <title>Complete DNA sequence of /Kuraishia capsulata/ illustrates novel genomic features among budding yeasts (/Saccharomycotina/).</title>
        <authorList>
            <person name="Morales L."/>
            <person name="Noel B."/>
            <person name="Porcel B."/>
            <person name="Marcet-Houben M."/>
            <person name="Hullo M-F."/>
            <person name="Sacerdot C."/>
            <person name="Tekaia F."/>
            <person name="Leh-Louis V."/>
            <person name="Despons L."/>
            <person name="Khanna V."/>
            <person name="Aury J-M."/>
            <person name="Barbe V."/>
            <person name="Couloux A."/>
            <person name="Labadie K."/>
            <person name="Pelletier E."/>
            <person name="Souciet J-L."/>
            <person name="Boekhout T."/>
            <person name="Gabaldon T."/>
            <person name="Wincker P."/>
            <person name="Dujon B."/>
        </authorList>
    </citation>
    <scope>NUCLEOTIDE SEQUENCE</scope>
    <source>
        <strain evidence="2">CBS 1993</strain>
    </source>
</reference>
<sequence>MSSLEQQATDRKARLLALKLKRKAPGDSVQEEREVKRSNTEAEAHDSIPEDETATEEVTTGFRNYDPVNKDAVSGFTAPPTLRLNEHETVEAVSYNLEREVLSKFEERAKKGFESLLSRDETDKPRKVCLEEDLKKDLEPQLRVLKARTDLAIGSMVRERLQNLNKSAT</sequence>
<evidence type="ECO:0000313" key="3">
    <source>
        <dbReference type="Proteomes" id="UP000019384"/>
    </source>
</evidence>
<evidence type="ECO:0000256" key="1">
    <source>
        <dbReference type="SAM" id="MobiDB-lite"/>
    </source>
</evidence>
<proteinExistence type="predicted"/>
<feature type="region of interest" description="Disordered" evidence="1">
    <location>
        <begin position="19"/>
        <end position="79"/>
    </location>
</feature>